<evidence type="ECO:0000256" key="24">
    <source>
        <dbReference type="ARBA" id="ARBA00052374"/>
    </source>
</evidence>
<name>A0A3B3R8U6_9TELE</name>
<evidence type="ECO:0000256" key="5">
    <source>
        <dbReference type="ARBA" id="ARBA00022692"/>
    </source>
</evidence>
<organism evidence="33 34">
    <name type="scientific">Paramormyrops kingsleyae</name>
    <dbReference type="NCBI Taxonomy" id="1676925"/>
    <lineage>
        <taxon>Eukaryota</taxon>
        <taxon>Metazoa</taxon>
        <taxon>Chordata</taxon>
        <taxon>Craniata</taxon>
        <taxon>Vertebrata</taxon>
        <taxon>Euteleostomi</taxon>
        <taxon>Actinopterygii</taxon>
        <taxon>Neopterygii</taxon>
        <taxon>Teleostei</taxon>
        <taxon>Osteoglossocephala</taxon>
        <taxon>Osteoglossomorpha</taxon>
        <taxon>Osteoglossiformes</taxon>
        <taxon>Mormyridae</taxon>
        <taxon>Paramormyrops</taxon>
    </lineage>
</organism>
<comment type="catalytic activity">
    <reaction evidence="14">
        <text>glycocholate(out) + 2 Na(+)(out) = glycocholate(in) + 2 Na(+)(in)</text>
        <dbReference type="Rhea" id="RHEA:71935"/>
        <dbReference type="ChEBI" id="CHEBI:29101"/>
        <dbReference type="ChEBI" id="CHEBI:29746"/>
    </reaction>
</comment>
<evidence type="ECO:0000256" key="9">
    <source>
        <dbReference type="ARBA" id="ARBA00023055"/>
    </source>
</evidence>
<dbReference type="AlphaFoldDB" id="A0A3B3R8U6"/>
<keyword evidence="4" id="KW-1003">Cell membrane</keyword>
<evidence type="ECO:0000256" key="18">
    <source>
        <dbReference type="ARBA" id="ARBA00047743"/>
    </source>
</evidence>
<comment type="catalytic activity">
    <reaction evidence="20">
        <text>taurocholate(out) + 2 Na(+)(out) = taurocholate(in) + 2 Na(+)(in)</text>
        <dbReference type="Rhea" id="RHEA:71875"/>
        <dbReference type="ChEBI" id="CHEBI:29101"/>
        <dbReference type="ChEBI" id="CHEBI:36257"/>
    </reaction>
</comment>
<comment type="catalytic activity">
    <reaction evidence="17">
        <text>tauroursodeoxycholate(out) + 2 Na(+)(out) = tauroursodeoxycholate(in) + 2 Na(+)(in)</text>
        <dbReference type="Rhea" id="RHEA:71927"/>
        <dbReference type="ChEBI" id="CHEBI:29101"/>
        <dbReference type="ChEBI" id="CHEBI:132028"/>
    </reaction>
</comment>
<dbReference type="Ensembl" id="ENSPKIT00000039258.1">
    <property type="protein sequence ID" value="ENSPKIP00000014803.1"/>
    <property type="gene ID" value="ENSPKIG00000001743.1"/>
</dbReference>
<keyword evidence="8" id="KW-0915">Sodium</keyword>
<dbReference type="InterPro" id="IPR002657">
    <property type="entry name" value="BilAc:Na_symport/Acr3"/>
</dbReference>
<evidence type="ECO:0000256" key="17">
    <source>
        <dbReference type="ARBA" id="ARBA00047596"/>
    </source>
</evidence>
<evidence type="ECO:0000256" key="13">
    <source>
        <dbReference type="ARBA" id="ARBA00023201"/>
    </source>
</evidence>
<dbReference type="GO" id="GO:0005886">
    <property type="term" value="C:plasma membrane"/>
    <property type="evidence" value="ECO:0007669"/>
    <property type="project" value="UniProtKB-SubCell"/>
</dbReference>
<feature type="transmembrane region" description="Helical" evidence="32">
    <location>
        <begin position="76"/>
        <end position="99"/>
    </location>
</feature>
<dbReference type="GeneTree" id="ENSGT00950000182808"/>
<comment type="catalytic activity">
    <reaction evidence="25">
        <text>estrone 3-sulfate(out) + 2 Na(+)(out) = estrone 3-sulfate(in) + 2 Na(+)(in)</text>
        <dbReference type="Rhea" id="RHEA:71083"/>
        <dbReference type="ChEBI" id="CHEBI:29101"/>
        <dbReference type="ChEBI" id="CHEBI:60050"/>
    </reaction>
</comment>
<evidence type="ECO:0000256" key="32">
    <source>
        <dbReference type="SAM" id="Phobius"/>
    </source>
</evidence>
<feature type="transmembrane region" description="Helical" evidence="32">
    <location>
        <begin position="297"/>
        <end position="321"/>
    </location>
</feature>
<evidence type="ECO:0000256" key="20">
    <source>
        <dbReference type="ARBA" id="ARBA00048327"/>
    </source>
</evidence>
<evidence type="ECO:0000256" key="27">
    <source>
        <dbReference type="ARBA" id="ARBA00073206"/>
    </source>
</evidence>
<keyword evidence="3" id="KW-0813">Transport</keyword>
<keyword evidence="13" id="KW-0739">Sodium transport</keyword>
<evidence type="ECO:0000256" key="23">
    <source>
        <dbReference type="ARBA" id="ARBA00051799"/>
    </source>
</evidence>
<keyword evidence="11 32" id="KW-0472">Membrane</keyword>
<reference evidence="33" key="1">
    <citation type="submission" date="2025-08" db="UniProtKB">
        <authorList>
            <consortium name="Ensembl"/>
        </authorList>
    </citation>
    <scope>IDENTIFICATION</scope>
</reference>
<evidence type="ECO:0000256" key="15">
    <source>
        <dbReference type="ARBA" id="ARBA00034231"/>
    </source>
</evidence>
<keyword evidence="12" id="KW-0325">Glycoprotein</keyword>
<evidence type="ECO:0000256" key="3">
    <source>
        <dbReference type="ARBA" id="ARBA00022448"/>
    </source>
</evidence>
<dbReference type="STRING" id="1676925.ENSPKIP00000014803"/>
<feature type="transmembrane region" description="Helical" evidence="32">
    <location>
        <begin position="170"/>
        <end position="194"/>
    </location>
</feature>
<evidence type="ECO:0000256" key="4">
    <source>
        <dbReference type="ARBA" id="ARBA00022475"/>
    </source>
</evidence>
<keyword evidence="5 32" id="KW-0812">Transmembrane</keyword>
<evidence type="ECO:0000313" key="34">
    <source>
        <dbReference type="Proteomes" id="UP000261540"/>
    </source>
</evidence>
<evidence type="ECO:0000256" key="11">
    <source>
        <dbReference type="ARBA" id="ARBA00023136"/>
    </source>
</evidence>
<comment type="catalytic activity">
    <reaction evidence="18">
        <text>taurodeoxycholate(out) + 2 Na(+)(out) = taurodeoxycholate(in) + 2 Na(+)(in)</text>
        <dbReference type="Rhea" id="RHEA:72087"/>
        <dbReference type="ChEBI" id="CHEBI:29101"/>
        <dbReference type="ChEBI" id="CHEBI:36261"/>
    </reaction>
</comment>
<comment type="catalytic activity">
    <reaction evidence="23">
        <text>taurohyocholate(out) + 2 Na(+)(out) = taurohyocholate(in) + 2 Na(+)(in)</text>
        <dbReference type="Rhea" id="RHEA:72171"/>
        <dbReference type="ChEBI" id="CHEBI:29101"/>
        <dbReference type="ChEBI" id="CHEBI:58874"/>
    </reaction>
</comment>
<dbReference type="Proteomes" id="UP000261540">
    <property type="component" value="Unplaced"/>
</dbReference>
<keyword evidence="10" id="KW-0406">Ion transport</keyword>
<feature type="transmembrane region" description="Helical" evidence="32">
    <location>
        <begin position="236"/>
        <end position="258"/>
    </location>
</feature>
<evidence type="ECO:0000256" key="29">
    <source>
        <dbReference type="ARBA" id="ARBA00075246"/>
    </source>
</evidence>
<accession>A0A3B3R8U6</accession>
<evidence type="ECO:0000256" key="14">
    <source>
        <dbReference type="ARBA" id="ARBA00034215"/>
    </source>
</evidence>
<dbReference type="GO" id="GO:0008508">
    <property type="term" value="F:bile acid:sodium symporter activity"/>
    <property type="evidence" value="ECO:0007669"/>
    <property type="project" value="TreeGrafter"/>
</dbReference>
<evidence type="ECO:0000256" key="25">
    <source>
        <dbReference type="ARBA" id="ARBA00052405"/>
    </source>
</evidence>
<dbReference type="Gene3D" id="1.20.1530.20">
    <property type="match status" value="1"/>
</dbReference>
<keyword evidence="6" id="KW-0769">Symport</keyword>
<evidence type="ECO:0000256" key="31">
    <source>
        <dbReference type="ARBA" id="ARBA00082917"/>
    </source>
</evidence>
<keyword evidence="34" id="KW-1185">Reference proteome</keyword>
<keyword evidence="9" id="KW-0445">Lipid transport</keyword>
<evidence type="ECO:0000256" key="1">
    <source>
        <dbReference type="ARBA" id="ARBA00004651"/>
    </source>
</evidence>
<evidence type="ECO:0000256" key="19">
    <source>
        <dbReference type="ARBA" id="ARBA00048013"/>
    </source>
</evidence>
<evidence type="ECO:0000256" key="7">
    <source>
        <dbReference type="ARBA" id="ARBA00022989"/>
    </source>
</evidence>
<dbReference type="FunFam" id="1.20.1530.20:FF:000016">
    <property type="entry name" value="Solute carrier family 10 member 1"/>
    <property type="match status" value="1"/>
</dbReference>
<comment type="catalytic activity">
    <reaction evidence="15">
        <text>cholate(out) + 2 Na(+)(out) = cholate(in) + 2 Na(+)(in)</text>
        <dbReference type="Rhea" id="RHEA:71911"/>
        <dbReference type="ChEBI" id="CHEBI:29101"/>
        <dbReference type="ChEBI" id="CHEBI:29747"/>
    </reaction>
</comment>
<feature type="transmembrane region" description="Helical" evidence="32">
    <location>
        <begin position="134"/>
        <end position="158"/>
    </location>
</feature>
<evidence type="ECO:0000256" key="10">
    <source>
        <dbReference type="ARBA" id="ARBA00023065"/>
    </source>
</evidence>
<evidence type="ECO:0000256" key="30">
    <source>
        <dbReference type="ARBA" id="ARBA00078029"/>
    </source>
</evidence>
<dbReference type="InterPro" id="IPR038770">
    <property type="entry name" value="Na+/solute_symporter_sf"/>
</dbReference>
<evidence type="ECO:0000256" key="28">
    <source>
        <dbReference type="ARBA" id="ARBA00075177"/>
    </source>
</evidence>
<comment type="catalytic activity">
    <reaction evidence="22">
        <text>tauronorcholate(out) + 2 Na(+)(out) = tauronorcholate(in) + 2 Na(+)(in)</text>
        <dbReference type="Rhea" id="RHEA:71915"/>
        <dbReference type="ChEBI" id="CHEBI:29101"/>
        <dbReference type="ChEBI" id="CHEBI:191405"/>
    </reaction>
</comment>
<comment type="catalytic activity">
    <reaction evidence="21">
        <text>taurochenodeoxycholate(out) + 2 Na(+)(out) = taurochenodeoxycholate(in) + 2 Na(+)(in)</text>
        <dbReference type="Rhea" id="RHEA:71923"/>
        <dbReference type="ChEBI" id="CHEBI:9407"/>
        <dbReference type="ChEBI" id="CHEBI:29101"/>
    </reaction>
</comment>
<evidence type="ECO:0000256" key="22">
    <source>
        <dbReference type="ARBA" id="ARBA00049276"/>
    </source>
</evidence>
<evidence type="ECO:0000256" key="12">
    <source>
        <dbReference type="ARBA" id="ARBA00023180"/>
    </source>
</evidence>
<dbReference type="PANTHER" id="PTHR10361">
    <property type="entry name" value="SODIUM-BILE ACID COTRANSPORTER"/>
    <property type="match status" value="1"/>
</dbReference>
<keyword evidence="7 32" id="KW-1133">Transmembrane helix</keyword>
<sequence length="347" mass="38020">MNSTKNQTNSYQFWDHASTSNITEYNSSVTFQSEFSPVIDQVIGGVLIIILFITMVSLGCKMEVAKIREHIAKPKGVAIAIVAQYGIMPLSAFTFAKIFQLEPMAAMTVLICGCCPGGNLSNIFTLGLHGDMNLSILLTTFSNVMGFGMMPLLLYMYYQGIYGLESAIPYGGITLALVLTLVPCAIGIAINHWAPRFSPIIIKVGLSALVVTTIVIFILCGIAVRDTIRPVLSPPLVATAALMPIIGFLFGYMMSFLFNLNQQCRRTIAMETGCQNVQLGTTVLKVVFPYEIIGPLFLFPFIYVTFQVGEALLLTILFRCYQRFKASSNKKTVYVTVNGNTEEATSV</sequence>
<proteinExistence type="inferred from homology"/>
<comment type="catalytic activity">
    <reaction evidence="19">
        <text>tauro-beta-muricholate(out) + 2 Na(+)(out) = tauro-beta-muricholate(in) + 2 Na(+)(in)</text>
        <dbReference type="Rhea" id="RHEA:72179"/>
        <dbReference type="ChEBI" id="CHEBI:29101"/>
        <dbReference type="ChEBI" id="CHEBI:133064"/>
    </reaction>
</comment>
<evidence type="ECO:0000256" key="8">
    <source>
        <dbReference type="ARBA" id="ARBA00023053"/>
    </source>
</evidence>
<dbReference type="PANTHER" id="PTHR10361:SF40">
    <property type="entry name" value="HEPATIC SODIUM_BILE ACID COTRANSPORTER"/>
    <property type="match status" value="1"/>
</dbReference>
<comment type="similarity">
    <text evidence="2">Belongs to the bile acid:sodium symporter (BASS) (TC 2.A.28) family.</text>
</comment>
<feature type="transmembrane region" description="Helical" evidence="32">
    <location>
        <begin position="200"/>
        <end position="224"/>
    </location>
</feature>
<reference evidence="33" key="2">
    <citation type="submission" date="2025-09" db="UniProtKB">
        <authorList>
            <consortium name="Ensembl"/>
        </authorList>
    </citation>
    <scope>IDENTIFICATION</scope>
</reference>
<comment type="subcellular location">
    <subcellularLocation>
        <location evidence="1">Cell membrane</location>
        <topology evidence="1">Multi-pass membrane protein</topology>
    </subcellularLocation>
</comment>
<evidence type="ECO:0000256" key="6">
    <source>
        <dbReference type="ARBA" id="ARBA00022847"/>
    </source>
</evidence>
<evidence type="ECO:0000256" key="16">
    <source>
        <dbReference type="ARBA" id="ARBA00047311"/>
    </source>
</evidence>
<dbReference type="InterPro" id="IPR004710">
    <property type="entry name" value="Bilac:Na_transpt"/>
</dbReference>
<comment type="catalytic activity">
    <reaction evidence="24">
        <text>taurohyodeoxycholate(out) + 2 Na(+)(out) = taurohyodeoxycholate(in) + 2 Na(+)(in)</text>
        <dbReference type="Rhea" id="RHEA:72167"/>
        <dbReference type="ChEBI" id="CHEBI:29101"/>
        <dbReference type="ChEBI" id="CHEBI:191407"/>
    </reaction>
</comment>
<evidence type="ECO:0000313" key="33">
    <source>
        <dbReference type="Ensembl" id="ENSPKIP00000014803.1"/>
    </source>
</evidence>
<evidence type="ECO:0000256" key="21">
    <source>
        <dbReference type="ARBA" id="ARBA00048338"/>
    </source>
</evidence>
<dbReference type="Pfam" id="PF01758">
    <property type="entry name" value="SBF"/>
    <property type="match status" value="1"/>
</dbReference>
<comment type="function">
    <text evidence="26">As a major transporter of conjugated bile salts from plasma into the hepatocyte, it plays a key role in the enterohepatic circulation of bile salts necessary for the solubilization and absorption of dietary fat and fat-soluble vitamins. It is strictly dependent on the extracellular presence of sodium. It exhibits broad substrate specificity and transports various bile acids, such as taurocholate, cholate, as well as non-bile acid organic compounds, such as estrone sulfate. Works collaboratively with the ileal transporter (NTCP2), the organic solute transporter (OST), and the bile salt export pump (BSEP), to ensure efficacious biological recycling of bile acids during enterohepatic circulation.</text>
</comment>
<protein>
    <recommendedName>
        <fullName evidence="27">Hepatic sodium/bile acid cotransporter</fullName>
    </recommendedName>
    <alternativeName>
        <fullName evidence="29">Na(+)/bile acid cotransporter</fullName>
    </alternativeName>
    <alternativeName>
        <fullName evidence="28">Na(+)/taurocholate transport protein</fullName>
    </alternativeName>
    <alternativeName>
        <fullName evidence="30">Sodium/taurocholate cotransporting polypeptide</fullName>
    </alternativeName>
    <alternativeName>
        <fullName evidence="31">Solute carrier family 10 member 1</fullName>
    </alternativeName>
</protein>
<feature type="transmembrane region" description="Helical" evidence="32">
    <location>
        <begin position="42"/>
        <end position="64"/>
    </location>
</feature>
<comment type="catalytic activity">
    <reaction evidence="16">
        <text>tauroallocholate(out) + 2 Na(+)(out) = tauroallocholate(in) + 2 Na(+)(in)</text>
        <dbReference type="Rhea" id="RHEA:51840"/>
        <dbReference type="ChEBI" id="CHEBI:29101"/>
        <dbReference type="ChEBI" id="CHEBI:191406"/>
    </reaction>
</comment>
<evidence type="ECO:0000256" key="2">
    <source>
        <dbReference type="ARBA" id="ARBA00006528"/>
    </source>
</evidence>
<evidence type="ECO:0000256" key="26">
    <source>
        <dbReference type="ARBA" id="ARBA00056510"/>
    </source>
</evidence>